<protein>
    <recommendedName>
        <fullName evidence="4">Eukaryotic translation initiation factor 4B2</fullName>
    </recommendedName>
</protein>
<feature type="compositionally biased region" description="Basic and acidic residues" evidence="1">
    <location>
        <begin position="103"/>
        <end position="113"/>
    </location>
</feature>
<feature type="compositionally biased region" description="Basic and acidic residues" evidence="1">
    <location>
        <begin position="14"/>
        <end position="32"/>
    </location>
</feature>
<name>A0A9D5DCN4_9LILI</name>
<evidence type="ECO:0000313" key="3">
    <source>
        <dbReference type="Proteomes" id="UP001085076"/>
    </source>
</evidence>
<feature type="compositionally biased region" description="Low complexity" evidence="1">
    <location>
        <begin position="310"/>
        <end position="346"/>
    </location>
</feature>
<feature type="compositionally biased region" description="Polar residues" evidence="1">
    <location>
        <begin position="479"/>
        <end position="501"/>
    </location>
</feature>
<feature type="region of interest" description="Disordered" evidence="1">
    <location>
        <begin position="465"/>
        <end position="540"/>
    </location>
</feature>
<keyword evidence="3" id="KW-1185">Reference proteome</keyword>
<organism evidence="2 3">
    <name type="scientific">Dioscorea zingiberensis</name>
    <dbReference type="NCBI Taxonomy" id="325984"/>
    <lineage>
        <taxon>Eukaryota</taxon>
        <taxon>Viridiplantae</taxon>
        <taxon>Streptophyta</taxon>
        <taxon>Embryophyta</taxon>
        <taxon>Tracheophyta</taxon>
        <taxon>Spermatophyta</taxon>
        <taxon>Magnoliopsida</taxon>
        <taxon>Liliopsida</taxon>
        <taxon>Dioscoreales</taxon>
        <taxon>Dioscoreaceae</taxon>
        <taxon>Dioscorea</taxon>
    </lineage>
</organism>
<dbReference type="GO" id="GO:0003743">
    <property type="term" value="F:translation initiation factor activity"/>
    <property type="evidence" value="ECO:0007669"/>
    <property type="project" value="InterPro"/>
</dbReference>
<gene>
    <name evidence="2" type="ORF">J5N97_007829</name>
</gene>
<dbReference type="PANTHER" id="PTHR32091:SF20">
    <property type="entry name" value="EUKARYOTIC TRANSLATION INITIATION FACTOR 4B1"/>
    <property type="match status" value="1"/>
</dbReference>
<reference evidence="2" key="1">
    <citation type="submission" date="2021-03" db="EMBL/GenBank/DDBJ databases">
        <authorList>
            <person name="Li Z."/>
            <person name="Yang C."/>
        </authorList>
    </citation>
    <scope>NUCLEOTIDE SEQUENCE</scope>
    <source>
        <strain evidence="2">Dzin_1.0</strain>
        <tissue evidence="2">Leaf</tissue>
    </source>
</reference>
<feature type="region of interest" description="Disordered" evidence="1">
    <location>
        <begin position="1"/>
        <end position="365"/>
    </location>
</feature>
<dbReference type="AlphaFoldDB" id="A0A9D5DCN4"/>
<sequence>MSKPWGSVGAWALDAERAEAEERERAASEEAMNHAVLAGQHPQSFPSLKEATSAKTKKKKPATMSLAEFATGSYPGPGGGRRETSLEPKGLTPDEMLRLPTGPRERSAEELEQGRLGGGFRSYGYGTGSRGGRRSDDGEGRRAFGGGFDDDSRRGSPMGRASDFDQPSRADEVDNWAAAKKTSSFGPPPGDVGRQDRYSSLGGGGSSRADDVDNWAAGKKPLPIRNSSYGSGFRDSSGDRWGPALRTNDERERPRLVLDPPKKNVGEPVEPQGKNRSSPFGVARPREEVLAEKGLDWRKVDSEIEIKQTGRPGSSHSSRPSSAHSSRPGTSGSSQQAAAAATGEGAVKPRQKVNPFGDAKPREVLLQEKGKDWRKIDLELEHRSVDRSETHEEKLLKEEISHLKKSLAKENEGNLSAGPTHVSEELARIQVQIAQRERDLELLIRELDDKVRFGQRATSVVVRPGSGAGRTLASFERPLSQSGRLEESSSMDFTNRPQSRGGNEDAWSKPVEESRQYHGSRGSSFYGNRDMDRPRSRERW</sequence>
<feature type="compositionally biased region" description="Basic and acidic residues" evidence="1">
    <location>
        <begin position="247"/>
        <end position="265"/>
    </location>
</feature>
<feature type="compositionally biased region" description="Basic and acidic residues" evidence="1">
    <location>
        <begin position="162"/>
        <end position="172"/>
    </location>
</feature>
<evidence type="ECO:0008006" key="4">
    <source>
        <dbReference type="Google" id="ProtNLM"/>
    </source>
</evidence>
<dbReference type="Proteomes" id="UP001085076">
    <property type="component" value="Miscellaneous, Linkage group lg01"/>
</dbReference>
<feature type="compositionally biased region" description="Basic and acidic residues" evidence="1">
    <location>
        <begin position="502"/>
        <end position="516"/>
    </location>
</feature>
<dbReference type="InterPro" id="IPR010433">
    <property type="entry name" value="EIF-4B_pln"/>
</dbReference>
<feature type="compositionally biased region" description="Basic and acidic residues" evidence="1">
    <location>
        <begin position="529"/>
        <end position="540"/>
    </location>
</feature>
<reference evidence="2" key="2">
    <citation type="journal article" date="2022" name="Hortic Res">
        <title>The genome of Dioscorea zingiberensis sheds light on the biosynthesis, origin and evolution of the medicinally important diosgenin saponins.</title>
        <authorList>
            <person name="Li Y."/>
            <person name="Tan C."/>
            <person name="Li Z."/>
            <person name="Guo J."/>
            <person name="Li S."/>
            <person name="Chen X."/>
            <person name="Wang C."/>
            <person name="Dai X."/>
            <person name="Yang H."/>
            <person name="Song W."/>
            <person name="Hou L."/>
            <person name="Xu J."/>
            <person name="Tong Z."/>
            <person name="Xu A."/>
            <person name="Yuan X."/>
            <person name="Wang W."/>
            <person name="Yang Q."/>
            <person name="Chen L."/>
            <person name="Sun Z."/>
            <person name="Wang K."/>
            <person name="Pan B."/>
            <person name="Chen J."/>
            <person name="Bao Y."/>
            <person name="Liu F."/>
            <person name="Qi X."/>
            <person name="Gang D.R."/>
            <person name="Wen J."/>
            <person name="Li J."/>
        </authorList>
    </citation>
    <scope>NUCLEOTIDE SEQUENCE</scope>
    <source>
        <strain evidence="2">Dzin_1.0</strain>
    </source>
</reference>
<dbReference type="EMBL" id="JAGGNH010000001">
    <property type="protein sequence ID" value="KAJ0989473.1"/>
    <property type="molecule type" value="Genomic_DNA"/>
</dbReference>
<dbReference type="Pfam" id="PF06273">
    <property type="entry name" value="eIF-4B"/>
    <property type="match status" value="1"/>
</dbReference>
<proteinExistence type="predicted"/>
<evidence type="ECO:0000313" key="2">
    <source>
        <dbReference type="EMBL" id="KAJ0989473.1"/>
    </source>
</evidence>
<comment type="caution">
    <text evidence="2">The sequence shown here is derived from an EMBL/GenBank/DDBJ whole genome shotgun (WGS) entry which is preliminary data.</text>
</comment>
<dbReference type="PANTHER" id="PTHR32091">
    <property type="entry name" value="EUKARYOTIC TRANSLATION INITIATION FACTOR 4B"/>
    <property type="match status" value="1"/>
</dbReference>
<dbReference type="GO" id="GO:0003729">
    <property type="term" value="F:mRNA binding"/>
    <property type="evidence" value="ECO:0007669"/>
    <property type="project" value="TreeGrafter"/>
</dbReference>
<dbReference type="OrthoDB" id="2021148at2759"/>
<feature type="compositionally biased region" description="Basic and acidic residues" evidence="1">
    <location>
        <begin position="284"/>
        <end position="308"/>
    </location>
</feature>
<feature type="compositionally biased region" description="Basic and acidic residues" evidence="1">
    <location>
        <begin position="133"/>
        <end position="142"/>
    </location>
</feature>
<evidence type="ECO:0000256" key="1">
    <source>
        <dbReference type="SAM" id="MobiDB-lite"/>
    </source>
</evidence>
<accession>A0A9D5DCN4</accession>
<feature type="compositionally biased region" description="Gly residues" evidence="1">
    <location>
        <begin position="115"/>
        <end position="130"/>
    </location>
</feature>